<dbReference type="PANTHER" id="PTHR24321:SF8">
    <property type="entry name" value="ESTRADIOL 17-BETA-DEHYDROGENASE 8-RELATED"/>
    <property type="match status" value="1"/>
</dbReference>
<keyword evidence="3" id="KW-0520">NAD</keyword>
<keyword evidence="2 5" id="KW-0560">Oxidoreductase</keyword>
<dbReference type="CDD" id="cd05233">
    <property type="entry name" value="SDR_c"/>
    <property type="match status" value="1"/>
</dbReference>
<dbReference type="InterPro" id="IPR002347">
    <property type="entry name" value="SDR_fam"/>
</dbReference>
<dbReference type="EMBL" id="JBAKIA010000004">
    <property type="protein sequence ID" value="MEJ8474214.1"/>
    <property type="molecule type" value="Genomic_DNA"/>
</dbReference>
<dbReference type="Pfam" id="PF13561">
    <property type="entry name" value="adh_short_C2"/>
    <property type="match status" value="1"/>
</dbReference>
<dbReference type="EC" id="1.-.-.-" evidence="5"/>
<gene>
    <name evidence="5" type="ORF">V6575_08930</name>
</gene>
<evidence type="ECO:0000256" key="2">
    <source>
        <dbReference type="ARBA" id="ARBA00023002"/>
    </source>
</evidence>
<feature type="domain" description="Ketoreductase" evidence="4">
    <location>
        <begin position="9"/>
        <end position="186"/>
    </location>
</feature>
<dbReference type="InterPro" id="IPR020904">
    <property type="entry name" value="Sc_DH/Rdtase_CS"/>
</dbReference>
<organism evidence="5 6">
    <name type="scientific">Roseibium algae</name>
    <dbReference type="NCBI Taxonomy" id="3123038"/>
    <lineage>
        <taxon>Bacteria</taxon>
        <taxon>Pseudomonadati</taxon>
        <taxon>Pseudomonadota</taxon>
        <taxon>Alphaproteobacteria</taxon>
        <taxon>Hyphomicrobiales</taxon>
        <taxon>Stappiaceae</taxon>
        <taxon>Roseibium</taxon>
    </lineage>
</organism>
<name>A0ABU8TJ64_9HYPH</name>
<dbReference type="RefSeq" id="WP_340273925.1">
    <property type="nucleotide sequence ID" value="NZ_JBAKIA010000004.1"/>
</dbReference>
<dbReference type="PANTHER" id="PTHR24321">
    <property type="entry name" value="DEHYDROGENASES, SHORT CHAIN"/>
    <property type="match status" value="1"/>
</dbReference>
<dbReference type="InterPro" id="IPR057326">
    <property type="entry name" value="KR_dom"/>
</dbReference>
<comment type="similarity">
    <text evidence="1">Belongs to the short-chain dehydrogenases/reductases (SDR) family.</text>
</comment>
<dbReference type="InterPro" id="IPR036291">
    <property type="entry name" value="NAD(P)-bd_dom_sf"/>
</dbReference>
<dbReference type="PROSITE" id="PS00061">
    <property type="entry name" value="ADH_SHORT"/>
    <property type="match status" value="1"/>
</dbReference>
<evidence type="ECO:0000313" key="5">
    <source>
        <dbReference type="EMBL" id="MEJ8474214.1"/>
    </source>
</evidence>
<dbReference type="GO" id="GO:0016491">
    <property type="term" value="F:oxidoreductase activity"/>
    <property type="evidence" value="ECO:0007669"/>
    <property type="project" value="UniProtKB-KW"/>
</dbReference>
<evidence type="ECO:0000256" key="1">
    <source>
        <dbReference type="ARBA" id="ARBA00006484"/>
    </source>
</evidence>
<proteinExistence type="inferred from homology"/>
<evidence type="ECO:0000256" key="3">
    <source>
        <dbReference type="ARBA" id="ARBA00023027"/>
    </source>
</evidence>
<evidence type="ECO:0000259" key="4">
    <source>
        <dbReference type="SMART" id="SM00822"/>
    </source>
</evidence>
<reference evidence="5 6" key="1">
    <citation type="submission" date="2024-02" db="EMBL/GenBank/DDBJ databases">
        <title>Roseibium algae sp. nov., isolated from marine alga (Grateloupia sp.), showing potential in myo-inositol conversion.</title>
        <authorList>
            <person name="Wang Y."/>
        </authorList>
    </citation>
    <scope>NUCLEOTIDE SEQUENCE [LARGE SCALE GENOMIC DNA]</scope>
    <source>
        <strain evidence="5 6">H3510</strain>
    </source>
</reference>
<keyword evidence="6" id="KW-1185">Reference proteome</keyword>
<dbReference type="SUPFAM" id="SSF51735">
    <property type="entry name" value="NAD(P)-binding Rossmann-fold domains"/>
    <property type="match status" value="1"/>
</dbReference>
<protein>
    <submittedName>
        <fullName evidence="5">SDR family oxidoreductase</fullName>
        <ecNumber evidence="5">1.-.-.-</ecNumber>
    </submittedName>
</protein>
<sequence length="253" mass="26678">MMKSRFDNQTILVTGAGTGMGRAVCLHLAEKGARLALWGRRTEPLAELSDEISARGGSAFQQVCDISDPLQITKCLDDLITHFGQLNGVFANAGHLGEFKPLSDTTAEDFTALVAINLIGTQQTIAQSLKRMEAGSVVINASWTASAVMPGSGAYAATKAGLIAMMGIWATEEGPRGVRVNAISPGIILTPMAEEVLDPEIARRLSDHTPLRRNGQPDDVSGTVAWLLSEDAAFVTGQDITVDGGFTLGGALR</sequence>
<dbReference type="SMART" id="SM00822">
    <property type="entry name" value="PKS_KR"/>
    <property type="match status" value="1"/>
</dbReference>
<accession>A0ABU8TJ64</accession>
<evidence type="ECO:0000313" key="6">
    <source>
        <dbReference type="Proteomes" id="UP001385499"/>
    </source>
</evidence>
<dbReference type="Proteomes" id="UP001385499">
    <property type="component" value="Unassembled WGS sequence"/>
</dbReference>
<dbReference type="PRINTS" id="PR00081">
    <property type="entry name" value="GDHRDH"/>
</dbReference>
<dbReference type="Gene3D" id="3.40.50.720">
    <property type="entry name" value="NAD(P)-binding Rossmann-like Domain"/>
    <property type="match status" value="1"/>
</dbReference>
<comment type="caution">
    <text evidence="5">The sequence shown here is derived from an EMBL/GenBank/DDBJ whole genome shotgun (WGS) entry which is preliminary data.</text>
</comment>